<feature type="transmembrane region" description="Helical" evidence="1">
    <location>
        <begin position="127"/>
        <end position="144"/>
    </location>
</feature>
<keyword evidence="3" id="KW-1185">Reference proteome</keyword>
<keyword evidence="1" id="KW-0812">Transmembrane</keyword>
<dbReference type="RefSeq" id="WP_068753299.1">
    <property type="nucleotide sequence ID" value="NZ_KQ950180.1"/>
</dbReference>
<keyword evidence="1" id="KW-0472">Membrane</keyword>
<reference evidence="3" key="1">
    <citation type="journal article" date="2017" name="Acta Aliment.">
        <title>Plant polysaccharide degrading enzyme system of Thermpbifida cellulosilytica TB100 revealed by de novo genome project data.</title>
        <authorList>
            <person name="Toth A."/>
            <person name="Baka E."/>
            <person name="Luzics S."/>
            <person name="Bata-Vidacs I."/>
            <person name="Nagy I."/>
            <person name="Balint B."/>
            <person name="Herceg R."/>
            <person name="Olasz F."/>
            <person name="Wilk T."/>
            <person name="Nagy T."/>
            <person name="Kriszt B."/>
            <person name="Nagy I."/>
            <person name="Kukolya J."/>
        </authorList>
    </citation>
    <scope>NUCLEOTIDE SEQUENCE [LARGE SCALE GENOMIC DNA]</scope>
    <source>
        <strain evidence="3">TB100</strain>
    </source>
</reference>
<dbReference type="Pfam" id="PF14325">
    <property type="entry name" value="DUF4383"/>
    <property type="match status" value="1"/>
</dbReference>
<feature type="transmembrane region" description="Helical" evidence="1">
    <location>
        <begin position="60"/>
        <end position="81"/>
    </location>
</feature>
<feature type="transmembrane region" description="Helical" evidence="1">
    <location>
        <begin position="88"/>
        <end position="107"/>
    </location>
</feature>
<sequence>MSVPGADRASSVLRTPVQKAALAFGAVFLLIGLLGFIPGITTDYGQMRFAGHHSEAMLLGLFQVSVLHNIVHLLFGVVGVAMARSAAAARAFLIGGGLVYLVLWLYGLFVGEDSAANFVPLNTADNWLHFLLTVGMVGLGVLLGRRSVGAGSRSSSARRS</sequence>
<organism evidence="2 3">
    <name type="scientific">Thermobifida cellulosilytica TB100</name>
    <dbReference type="NCBI Taxonomy" id="665004"/>
    <lineage>
        <taxon>Bacteria</taxon>
        <taxon>Bacillati</taxon>
        <taxon>Actinomycetota</taxon>
        <taxon>Actinomycetes</taxon>
        <taxon>Streptosporangiales</taxon>
        <taxon>Nocardiopsidaceae</taxon>
        <taxon>Thermobifida</taxon>
    </lineage>
</organism>
<evidence type="ECO:0000313" key="3">
    <source>
        <dbReference type="Proteomes" id="UP000074382"/>
    </source>
</evidence>
<feature type="transmembrane region" description="Helical" evidence="1">
    <location>
        <begin position="20"/>
        <end position="40"/>
    </location>
</feature>
<protein>
    <submittedName>
        <fullName evidence="2">Membrane protein</fullName>
    </submittedName>
</protein>
<evidence type="ECO:0000256" key="1">
    <source>
        <dbReference type="SAM" id="Phobius"/>
    </source>
</evidence>
<name>A0A147KHA8_THECS</name>
<accession>A0A147KHA8</accession>
<gene>
    <name evidence="2" type="ORF">AC529_11285</name>
</gene>
<dbReference type="PATRIC" id="fig|665004.4.peg.552"/>
<evidence type="ECO:0000313" key="2">
    <source>
        <dbReference type="EMBL" id="KUP96569.1"/>
    </source>
</evidence>
<dbReference type="AlphaFoldDB" id="A0A147KHA8"/>
<dbReference type="EMBL" id="LGEM01000088">
    <property type="protein sequence ID" value="KUP96569.1"/>
    <property type="molecule type" value="Genomic_DNA"/>
</dbReference>
<proteinExistence type="predicted"/>
<keyword evidence="1" id="KW-1133">Transmembrane helix</keyword>
<comment type="caution">
    <text evidence="2">The sequence shown here is derived from an EMBL/GenBank/DDBJ whole genome shotgun (WGS) entry which is preliminary data.</text>
</comment>
<dbReference type="STRING" id="665004.AC529_11285"/>
<dbReference type="Proteomes" id="UP000074382">
    <property type="component" value="Unassembled WGS sequence"/>
</dbReference>
<dbReference type="OrthoDB" id="572373at2"/>